<reference evidence="7" key="1">
    <citation type="journal article" date="2019" name="Int. J. Syst. Evol. Microbiol.">
        <title>The Global Catalogue of Microorganisms (GCM) 10K type strain sequencing project: providing services to taxonomists for standard genome sequencing and annotation.</title>
        <authorList>
            <consortium name="The Broad Institute Genomics Platform"/>
            <consortium name="The Broad Institute Genome Sequencing Center for Infectious Disease"/>
            <person name="Wu L."/>
            <person name="Ma J."/>
        </authorList>
    </citation>
    <scope>NUCLEOTIDE SEQUENCE [LARGE SCALE GENOMIC DNA]</scope>
    <source>
        <strain evidence="7">TISTR 2466</strain>
    </source>
</reference>
<dbReference type="SUPFAM" id="SSF46689">
    <property type="entry name" value="Homeodomain-like"/>
    <property type="match status" value="1"/>
</dbReference>
<evidence type="ECO:0000256" key="3">
    <source>
        <dbReference type="ARBA" id="ARBA00023163"/>
    </source>
</evidence>
<dbReference type="SUPFAM" id="SSF53697">
    <property type="entry name" value="SIS domain"/>
    <property type="match status" value="1"/>
</dbReference>
<dbReference type="Pfam" id="PF01418">
    <property type="entry name" value="HTH_6"/>
    <property type="match status" value="1"/>
</dbReference>
<dbReference type="Gene3D" id="3.40.50.10490">
    <property type="entry name" value="Glucose-6-phosphate isomerase like protein, domain 1"/>
    <property type="match status" value="1"/>
</dbReference>
<gene>
    <name evidence="6" type="ORF">ACFSUE_11915</name>
</gene>
<dbReference type="InterPro" id="IPR046348">
    <property type="entry name" value="SIS_dom_sf"/>
</dbReference>
<comment type="caution">
    <text evidence="6">The sequence shown here is derived from an EMBL/GenBank/DDBJ whole genome shotgun (WGS) entry which is preliminary data.</text>
</comment>
<dbReference type="InterPro" id="IPR000281">
    <property type="entry name" value="HTH_RpiR"/>
</dbReference>
<organism evidence="6 7">
    <name type="scientific">Sporolactobacillus shoreicorticis</name>
    <dbReference type="NCBI Taxonomy" id="1923877"/>
    <lineage>
        <taxon>Bacteria</taxon>
        <taxon>Bacillati</taxon>
        <taxon>Bacillota</taxon>
        <taxon>Bacilli</taxon>
        <taxon>Bacillales</taxon>
        <taxon>Sporolactobacillaceae</taxon>
        <taxon>Sporolactobacillus</taxon>
    </lineage>
</organism>
<dbReference type="PANTHER" id="PTHR30514:SF1">
    <property type="entry name" value="HTH-TYPE TRANSCRIPTIONAL REGULATOR HEXR-RELATED"/>
    <property type="match status" value="1"/>
</dbReference>
<dbReference type="Proteomes" id="UP001597399">
    <property type="component" value="Unassembled WGS sequence"/>
</dbReference>
<evidence type="ECO:0000256" key="2">
    <source>
        <dbReference type="ARBA" id="ARBA00023125"/>
    </source>
</evidence>
<dbReference type="RefSeq" id="WP_253057872.1">
    <property type="nucleotide sequence ID" value="NZ_JAMXWM010000001.1"/>
</dbReference>
<accession>A0ABW5S5X0</accession>
<keyword evidence="1" id="KW-0805">Transcription regulation</keyword>
<dbReference type="PANTHER" id="PTHR30514">
    <property type="entry name" value="GLUCOKINASE"/>
    <property type="match status" value="1"/>
</dbReference>
<evidence type="ECO:0000259" key="4">
    <source>
        <dbReference type="PROSITE" id="PS51071"/>
    </source>
</evidence>
<dbReference type="EMBL" id="JBHUMQ010000026">
    <property type="protein sequence ID" value="MFD2694327.1"/>
    <property type="molecule type" value="Genomic_DNA"/>
</dbReference>
<feature type="domain" description="HTH rpiR-type" evidence="4">
    <location>
        <begin position="1"/>
        <end position="77"/>
    </location>
</feature>
<proteinExistence type="predicted"/>
<dbReference type="PROSITE" id="PS51071">
    <property type="entry name" value="HTH_RPIR"/>
    <property type="match status" value="1"/>
</dbReference>
<dbReference type="InterPro" id="IPR009057">
    <property type="entry name" value="Homeodomain-like_sf"/>
</dbReference>
<evidence type="ECO:0000256" key="1">
    <source>
        <dbReference type="ARBA" id="ARBA00023015"/>
    </source>
</evidence>
<evidence type="ECO:0000259" key="5">
    <source>
        <dbReference type="PROSITE" id="PS51464"/>
    </source>
</evidence>
<dbReference type="PROSITE" id="PS51464">
    <property type="entry name" value="SIS"/>
    <property type="match status" value="1"/>
</dbReference>
<dbReference type="InterPro" id="IPR036388">
    <property type="entry name" value="WH-like_DNA-bd_sf"/>
</dbReference>
<protein>
    <submittedName>
        <fullName evidence="6">MurR/RpiR family transcriptional regulator</fullName>
    </submittedName>
</protein>
<feature type="domain" description="SIS" evidence="5">
    <location>
        <begin position="107"/>
        <end position="255"/>
    </location>
</feature>
<dbReference type="InterPro" id="IPR047640">
    <property type="entry name" value="RpiR-like"/>
</dbReference>
<keyword evidence="3" id="KW-0804">Transcription</keyword>
<dbReference type="CDD" id="cd05013">
    <property type="entry name" value="SIS_RpiR"/>
    <property type="match status" value="1"/>
</dbReference>
<dbReference type="Pfam" id="PF01380">
    <property type="entry name" value="SIS"/>
    <property type="match status" value="1"/>
</dbReference>
<dbReference type="InterPro" id="IPR035472">
    <property type="entry name" value="RpiR-like_SIS"/>
</dbReference>
<evidence type="ECO:0000313" key="7">
    <source>
        <dbReference type="Proteomes" id="UP001597399"/>
    </source>
</evidence>
<evidence type="ECO:0000313" key="6">
    <source>
        <dbReference type="EMBL" id="MFD2694327.1"/>
    </source>
</evidence>
<name>A0ABW5S5X0_9BACL</name>
<keyword evidence="7" id="KW-1185">Reference proteome</keyword>
<keyword evidence="2" id="KW-0238">DNA-binding</keyword>
<dbReference type="Gene3D" id="1.10.10.10">
    <property type="entry name" value="Winged helix-like DNA-binding domain superfamily/Winged helix DNA-binding domain"/>
    <property type="match status" value="1"/>
</dbReference>
<dbReference type="InterPro" id="IPR001347">
    <property type="entry name" value="SIS_dom"/>
</dbReference>
<sequence length="257" mass="29774">MKIEMLIKKYYDQLNENDLSTLHYIIENKKKCAQESITEIASSCNISKSSILRTAQKLGFSGFSEFKYALKNELEPEIVREKNYLQETEKNIRNTLTFFERTNLHPIYERIREARHIYAYGTGFAQRNAASELKRNFSNFGVAVYLIEAKRELQTTLKWLDKNDLLIVISLSGDIPDLLDDLKLLRVKKVPVLSITNMNFERNELASIVPYNLYFQSTLYPVKDHNKVSESPVSLATLNFLCEALSFGYVFQNENAE</sequence>